<name>A0ABR4L3J7_9EURO</name>
<dbReference type="SUPFAM" id="SSF75304">
    <property type="entry name" value="Amidase signature (AS) enzymes"/>
    <property type="match status" value="1"/>
</dbReference>
<organism evidence="5 6">
    <name type="scientific">Aspergillus pseudodeflectus</name>
    <dbReference type="NCBI Taxonomy" id="176178"/>
    <lineage>
        <taxon>Eukaryota</taxon>
        <taxon>Fungi</taxon>
        <taxon>Dikarya</taxon>
        <taxon>Ascomycota</taxon>
        <taxon>Pezizomycotina</taxon>
        <taxon>Eurotiomycetes</taxon>
        <taxon>Eurotiomycetidae</taxon>
        <taxon>Eurotiales</taxon>
        <taxon>Aspergillaceae</taxon>
        <taxon>Aspergillus</taxon>
        <taxon>Aspergillus subgen. Nidulantes</taxon>
    </lineage>
</organism>
<dbReference type="EMBL" id="JBFXLR010000003">
    <property type="protein sequence ID" value="KAL2859143.1"/>
    <property type="molecule type" value="Genomic_DNA"/>
</dbReference>
<dbReference type="InterPro" id="IPR023631">
    <property type="entry name" value="Amidase_dom"/>
</dbReference>
<reference evidence="5 6" key="1">
    <citation type="submission" date="2024-07" db="EMBL/GenBank/DDBJ databases">
        <title>Section-level genome sequencing and comparative genomics of Aspergillus sections Usti and Cavernicolus.</title>
        <authorList>
            <consortium name="Lawrence Berkeley National Laboratory"/>
            <person name="Nybo J.L."/>
            <person name="Vesth T.C."/>
            <person name="Theobald S."/>
            <person name="Frisvad J.C."/>
            <person name="Larsen T.O."/>
            <person name="Kjaerboelling I."/>
            <person name="Rothschild-Mancinelli K."/>
            <person name="Lyhne E.K."/>
            <person name="Kogle M.E."/>
            <person name="Barry K."/>
            <person name="Clum A."/>
            <person name="Na H."/>
            <person name="Ledsgaard L."/>
            <person name="Lin J."/>
            <person name="Lipzen A."/>
            <person name="Kuo A."/>
            <person name="Riley R."/>
            <person name="Mondo S."/>
            <person name="LaButti K."/>
            <person name="Haridas S."/>
            <person name="Pangalinan J."/>
            <person name="Salamov A.A."/>
            <person name="Simmons B.A."/>
            <person name="Magnuson J.K."/>
            <person name="Chen J."/>
            <person name="Drula E."/>
            <person name="Henrissat B."/>
            <person name="Wiebenga A."/>
            <person name="Lubbers R.J."/>
            <person name="Gomes A.C."/>
            <person name="Macurrencykelacurrency M.R."/>
            <person name="Stajich J."/>
            <person name="Grigoriev I.V."/>
            <person name="Mortensen U.H."/>
            <person name="De vries R.P."/>
            <person name="Baker S.E."/>
            <person name="Andersen M.R."/>
        </authorList>
    </citation>
    <scope>NUCLEOTIDE SEQUENCE [LARGE SCALE GENOMIC DNA]</scope>
    <source>
        <strain evidence="5 6">CBS 756.74</strain>
    </source>
</reference>
<feature type="compositionally biased region" description="Polar residues" evidence="3">
    <location>
        <begin position="7"/>
        <end position="16"/>
    </location>
</feature>
<dbReference type="Pfam" id="PF01425">
    <property type="entry name" value="Amidase"/>
    <property type="match status" value="1"/>
</dbReference>
<dbReference type="PANTHER" id="PTHR46072">
    <property type="entry name" value="AMIDASE-RELATED-RELATED"/>
    <property type="match status" value="1"/>
</dbReference>
<comment type="caution">
    <text evidence="5">The sequence shown here is derived from an EMBL/GenBank/DDBJ whole genome shotgun (WGS) entry which is preliminary data.</text>
</comment>
<feature type="domain" description="Amidase" evidence="4">
    <location>
        <begin position="4"/>
        <end position="57"/>
    </location>
</feature>
<protein>
    <submittedName>
        <fullName evidence="5">Amidase signature domain-containing protein</fullName>
    </submittedName>
</protein>
<dbReference type="Gene3D" id="3.90.1300.10">
    <property type="entry name" value="Amidase signature (AS) domain"/>
    <property type="match status" value="1"/>
</dbReference>
<evidence type="ECO:0000313" key="6">
    <source>
        <dbReference type="Proteomes" id="UP001610444"/>
    </source>
</evidence>
<evidence type="ECO:0000256" key="3">
    <source>
        <dbReference type="SAM" id="MobiDB-lite"/>
    </source>
</evidence>
<evidence type="ECO:0000259" key="4">
    <source>
        <dbReference type="Pfam" id="PF01425"/>
    </source>
</evidence>
<dbReference type="InterPro" id="IPR036928">
    <property type="entry name" value="AS_sf"/>
</dbReference>
<keyword evidence="6" id="KW-1185">Reference proteome</keyword>
<feature type="region of interest" description="Disordered" evidence="3">
    <location>
        <begin position="1"/>
        <end position="26"/>
    </location>
</feature>
<dbReference type="GeneID" id="98159343"/>
<dbReference type="Proteomes" id="UP001610444">
    <property type="component" value="Unassembled WGS sequence"/>
</dbReference>
<dbReference type="PANTHER" id="PTHR46072:SF4">
    <property type="entry name" value="AMIDASE C550.07-RELATED"/>
    <property type="match status" value="1"/>
</dbReference>
<keyword evidence="2" id="KW-0378">Hydrolase</keyword>
<evidence type="ECO:0000256" key="1">
    <source>
        <dbReference type="ARBA" id="ARBA00009199"/>
    </source>
</evidence>
<comment type="similarity">
    <text evidence="1">Belongs to the amidase family.</text>
</comment>
<evidence type="ECO:0000313" key="5">
    <source>
        <dbReference type="EMBL" id="KAL2859143.1"/>
    </source>
</evidence>
<accession>A0ABR4L3J7</accession>
<proteinExistence type="inferred from homology"/>
<gene>
    <name evidence="5" type="ORF">BJX68DRAFT_261591</name>
</gene>
<sequence length="84" mass="8950">MEGYSQVFDQTMNPHNLSLGPGGSSSGEAAVVGFRGSILGLGSDIGGSIHAPSLYNSSVLTAQPWRRDSTAYTLPWRKVPRKTK</sequence>
<evidence type="ECO:0000256" key="2">
    <source>
        <dbReference type="ARBA" id="ARBA00022801"/>
    </source>
</evidence>
<dbReference type="RefSeq" id="XP_070904077.1">
    <property type="nucleotide sequence ID" value="XM_071044179.1"/>
</dbReference>